<dbReference type="InterPro" id="IPR029787">
    <property type="entry name" value="Nucleotide_cyclase"/>
</dbReference>
<organism evidence="5 6">
    <name type="scientific">Sphingosinicella rhizophila</name>
    <dbReference type="NCBI Taxonomy" id="3050082"/>
    <lineage>
        <taxon>Bacteria</taxon>
        <taxon>Pseudomonadati</taxon>
        <taxon>Pseudomonadota</taxon>
        <taxon>Alphaproteobacteria</taxon>
        <taxon>Sphingomonadales</taxon>
        <taxon>Sphingosinicellaceae</taxon>
        <taxon>Sphingosinicella</taxon>
    </lineage>
</organism>
<dbReference type="Proteomes" id="UP001259572">
    <property type="component" value="Unassembled WGS sequence"/>
</dbReference>
<accession>A0ABU3Q7C5</accession>
<protein>
    <recommendedName>
        <fullName evidence="1">diguanylate cyclase</fullName>
        <ecNumber evidence="1">2.7.7.65</ecNumber>
    </recommendedName>
</protein>
<dbReference type="NCBIfam" id="TIGR00254">
    <property type="entry name" value="GGDEF"/>
    <property type="match status" value="1"/>
</dbReference>
<keyword evidence="5" id="KW-0808">Transferase</keyword>
<keyword evidence="3" id="KW-0472">Membrane</keyword>
<keyword evidence="3" id="KW-1133">Transmembrane helix</keyword>
<dbReference type="EC" id="2.7.7.65" evidence="1"/>
<comment type="caution">
    <text evidence="5">The sequence shown here is derived from an EMBL/GenBank/DDBJ whole genome shotgun (WGS) entry which is preliminary data.</text>
</comment>
<dbReference type="SUPFAM" id="SSF55073">
    <property type="entry name" value="Nucleotide cyclase"/>
    <property type="match status" value="1"/>
</dbReference>
<dbReference type="GO" id="GO:0052621">
    <property type="term" value="F:diguanylate cyclase activity"/>
    <property type="evidence" value="ECO:0007669"/>
    <property type="project" value="UniProtKB-EC"/>
</dbReference>
<dbReference type="RefSeq" id="WP_315726107.1">
    <property type="nucleotide sequence ID" value="NZ_JAVUPU010000004.1"/>
</dbReference>
<name>A0ABU3Q7C5_9SPHN</name>
<dbReference type="PANTHER" id="PTHR45138">
    <property type="entry name" value="REGULATORY COMPONENTS OF SENSORY TRANSDUCTION SYSTEM"/>
    <property type="match status" value="1"/>
</dbReference>
<dbReference type="PROSITE" id="PS50887">
    <property type="entry name" value="GGDEF"/>
    <property type="match status" value="1"/>
</dbReference>
<gene>
    <name evidence="5" type="ORF">RQX22_10170</name>
</gene>
<dbReference type="PANTHER" id="PTHR45138:SF9">
    <property type="entry name" value="DIGUANYLATE CYCLASE DGCM-RELATED"/>
    <property type="match status" value="1"/>
</dbReference>
<evidence type="ECO:0000256" key="3">
    <source>
        <dbReference type="SAM" id="Phobius"/>
    </source>
</evidence>
<dbReference type="EMBL" id="JAVUPU010000004">
    <property type="protein sequence ID" value="MDT9599315.1"/>
    <property type="molecule type" value="Genomic_DNA"/>
</dbReference>
<comment type="catalytic activity">
    <reaction evidence="2">
        <text>2 GTP = 3',3'-c-di-GMP + 2 diphosphate</text>
        <dbReference type="Rhea" id="RHEA:24898"/>
        <dbReference type="ChEBI" id="CHEBI:33019"/>
        <dbReference type="ChEBI" id="CHEBI:37565"/>
        <dbReference type="ChEBI" id="CHEBI:58805"/>
        <dbReference type="EC" id="2.7.7.65"/>
    </reaction>
</comment>
<dbReference type="Pfam" id="PF00990">
    <property type="entry name" value="GGDEF"/>
    <property type="match status" value="1"/>
</dbReference>
<dbReference type="CDD" id="cd01949">
    <property type="entry name" value="GGDEF"/>
    <property type="match status" value="1"/>
</dbReference>
<keyword evidence="6" id="KW-1185">Reference proteome</keyword>
<feature type="transmembrane region" description="Helical" evidence="3">
    <location>
        <begin position="105"/>
        <end position="126"/>
    </location>
</feature>
<keyword evidence="3" id="KW-0812">Transmembrane</keyword>
<feature type="domain" description="GGDEF" evidence="4">
    <location>
        <begin position="163"/>
        <end position="294"/>
    </location>
</feature>
<dbReference type="InterPro" id="IPR050469">
    <property type="entry name" value="Diguanylate_Cyclase"/>
</dbReference>
<sequence length="321" mass="35266">MKLDLSSRAAGLIPVIAQRLDALIAWATHLSARQALIVSGISIAIVGFIDFLTGPGMWFGPFYLLLICLPTWTIGWRAGCAMGFACMGLSIMVNGDAYPLGGAAIAWNFAMRILSVAMILVLISGMRRSYDREWRRARRDALTGALNRQAFHEHAAANHDPEGWGILAYVDLDGFKQINDRHGHAAGDETLRAFAKEVRTAIRTGDIFARVGGDEFLLFLPVGSETEGYRVARQLHERMNEILGHMDHPLRCSMGVLILDPRPASFVDADVHLADQLMYQAKREGAALRAATMTALCNHEGFIAFSEDVDDRMATGLALVR</sequence>
<dbReference type="SMART" id="SM00267">
    <property type="entry name" value="GGDEF"/>
    <property type="match status" value="1"/>
</dbReference>
<dbReference type="InterPro" id="IPR043128">
    <property type="entry name" value="Rev_trsase/Diguanyl_cyclase"/>
</dbReference>
<feature type="transmembrane region" description="Helical" evidence="3">
    <location>
        <begin position="64"/>
        <end position="93"/>
    </location>
</feature>
<evidence type="ECO:0000256" key="2">
    <source>
        <dbReference type="ARBA" id="ARBA00034247"/>
    </source>
</evidence>
<evidence type="ECO:0000313" key="6">
    <source>
        <dbReference type="Proteomes" id="UP001259572"/>
    </source>
</evidence>
<dbReference type="InterPro" id="IPR000160">
    <property type="entry name" value="GGDEF_dom"/>
</dbReference>
<dbReference type="Gene3D" id="3.30.70.270">
    <property type="match status" value="1"/>
</dbReference>
<reference evidence="5 6" key="1">
    <citation type="submission" date="2023-05" db="EMBL/GenBank/DDBJ databases">
        <authorList>
            <person name="Guo Y."/>
        </authorList>
    </citation>
    <scope>NUCLEOTIDE SEQUENCE [LARGE SCALE GENOMIC DNA]</scope>
    <source>
        <strain evidence="5 6">GR2756</strain>
    </source>
</reference>
<evidence type="ECO:0000256" key="1">
    <source>
        <dbReference type="ARBA" id="ARBA00012528"/>
    </source>
</evidence>
<evidence type="ECO:0000313" key="5">
    <source>
        <dbReference type="EMBL" id="MDT9599315.1"/>
    </source>
</evidence>
<keyword evidence="5" id="KW-0548">Nucleotidyltransferase</keyword>
<proteinExistence type="predicted"/>
<evidence type="ECO:0000259" key="4">
    <source>
        <dbReference type="PROSITE" id="PS50887"/>
    </source>
</evidence>